<dbReference type="InterPro" id="IPR012346">
    <property type="entry name" value="p53/RUNT-type_TF_DNA-bd_sf"/>
</dbReference>
<dbReference type="GO" id="GO:0000981">
    <property type="term" value="F:DNA-binding transcription factor activity, RNA polymerase II-specific"/>
    <property type="evidence" value="ECO:0007669"/>
    <property type="project" value="TreeGrafter"/>
</dbReference>
<accession>A0A914VGP3</accession>
<protein>
    <submittedName>
        <fullName evidence="8">Runt domain-containing protein</fullName>
    </submittedName>
</protein>
<reference evidence="8" key="1">
    <citation type="submission" date="2022-11" db="UniProtKB">
        <authorList>
            <consortium name="WormBaseParasite"/>
        </authorList>
    </citation>
    <scope>IDENTIFICATION</scope>
</reference>
<keyword evidence="4" id="KW-0539">Nucleus</keyword>
<organism evidence="7 8">
    <name type="scientific">Plectus sambesii</name>
    <dbReference type="NCBI Taxonomy" id="2011161"/>
    <lineage>
        <taxon>Eukaryota</taxon>
        <taxon>Metazoa</taxon>
        <taxon>Ecdysozoa</taxon>
        <taxon>Nematoda</taxon>
        <taxon>Chromadorea</taxon>
        <taxon>Plectida</taxon>
        <taxon>Plectina</taxon>
        <taxon>Plectoidea</taxon>
        <taxon>Plectidae</taxon>
        <taxon>Plectus</taxon>
    </lineage>
</organism>
<dbReference type="InterPro" id="IPR000040">
    <property type="entry name" value="AML1_Runt"/>
</dbReference>
<keyword evidence="2" id="KW-0805">Transcription regulation</keyword>
<name>A0A914VGP3_9BILA</name>
<dbReference type="InterPro" id="IPR008967">
    <property type="entry name" value="p53-like_TF_DNA-bd_sf"/>
</dbReference>
<dbReference type="SUPFAM" id="SSF49417">
    <property type="entry name" value="p53-like transcription factors"/>
    <property type="match status" value="1"/>
</dbReference>
<feature type="compositionally biased region" description="Polar residues" evidence="5">
    <location>
        <begin position="185"/>
        <end position="204"/>
    </location>
</feature>
<evidence type="ECO:0000256" key="2">
    <source>
        <dbReference type="ARBA" id="ARBA00023015"/>
    </source>
</evidence>
<feature type="region of interest" description="Disordered" evidence="5">
    <location>
        <begin position="146"/>
        <end position="210"/>
    </location>
</feature>
<evidence type="ECO:0000256" key="1">
    <source>
        <dbReference type="ARBA" id="ARBA00004123"/>
    </source>
</evidence>
<dbReference type="Pfam" id="PF00853">
    <property type="entry name" value="Runt"/>
    <property type="match status" value="1"/>
</dbReference>
<dbReference type="GO" id="GO:0005524">
    <property type="term" value="F:ATP binding"/>
    <property type="evidence" value="ECO:0007669"/>
    <property type="project" value="InterPro"/>
</dbReference>
<evidence type="ECO:0000259" key="6">
    <source>
        <dbReference type="PROSITE" id="PS51062"/>
    </source>
</evidence>
<evidence type="ECO:0000313" key="7">
    <source>
        <dbReference type="Proteomes" id="UP000887566"/>
    </source>
</evidence>
<dbReference type="Gene3D" id="2.60.40.720">
    <property type="match status" value="1"/>
</dbReference>
<dbReference type="WBParaSite" id="PSAMB.scaffold1945size26508.g15653.t1">
    <property type="protein sequence ID" value="PSAMB.scaffold1945size26508.g15653.t1"/>
    <property type="gene ID" value="PSAMB.scaffold1945size26508.g15653"/>
</dbReference>
<dbReference type="Proteomes" id="UP000887566">
    <property type="component" value="Unplaced"/>
</dbReference>
<evidence type="ECO:0000313" key="8">
    <source>
        <dbReference type="WBParaSite" id="PSAMB.scaffold1945size26508.g15653.t1"/>
    </source>
</evidence>
<feature type="compositionally biased region" description="Basic and acidic residues" evidence="5">
    <location>
        <begin position="148"/>
        <end position="165"/>
    </location>
</feature>
<keyword evidence="7" id="KW-1185">Reference proteome</keyword>
<evidence type="ECO:0000256" key="3">
    <source>
        <dbReference type="ARBA" id="ARBA00023163"/>
    </source>
</evidence>
<feature type="region of interest" description="Disordered" evidence="5">
    <location>
        <begin position="353"/>
        <end position="423"/>
    </location>
</feature>
<feature type="compositionally biased region" description="Polar residues" evidence="5">
    <location>
        <begin position="353"/>
        <end position="386"/>
    </location>
</feature>
<dbReference type="AlphaFoldDB" id="A0A914VGP3"/>
<proteinExistence type="predicted"/>
<evidence type="ECO:0000256" key="4">
    <source>
        <dbReference type="ARBA" id="ARBA00023242"/>
    </source>
</evidence>
<dbReference type="InterPro" id="IPR013524">
    <property type="entry name" value="Runt_dom"/>
</dbReference>
<dbReference type="GO" id="GO:0000978">
    <property type="term" value="F:RNA polymerase II cis-regulatory region sequence-specific DNA binding"/>
    <property type="evidence" value="ECO:0007669"/>
    <property type="project" value="TreeGrafter"/>
</dbReference>
<dbReference type="PANTHER" id="PTHR11950">
    <property type="entry name" value="RUNT RELATED"/>
    <property type="match status" value="1"/>
</dbReference>
<sequence>MATGPPLLNFPAALHRPDLSQPAGSAFADAVVNLKGKLLRTGSPNLVCTALPTHWRSNKSLPLAFAVYSLGDVEDGTLVTVAAGNEENFCADLRNNSAYMKNKVAKFSDLRFVGKSGRGKNFNLTITVHSDPMQVATLSKAIKVTVDGPRESRNKPKASEEEPVAKTKRRAGKYSLDWPLPTKSPRLSNPLQPVVNNLPSSPVSDKSDQTHFGHSMPSFVSSLAMSHAQLNQAFVSMAPSGMIPSSLALPHPMPMYPGLAGITCATTCCPPLNLRVPSPMIFPSMLPQSALDFLAADIRLHNGVGLLTNPFAPMLAPSPLVRLPLTASSLEPSVVSSVVAPVASNRTVITVSPSAVSRDSSPQAGTSSVLGVVPQKTTAASSSGHNRQCELLETQTQTESDDEYPTVTSLWRPYRNGAHSAAD</sequence>
<dbReference type="PROSITE" id="PS51062">
    <property type="entry name" value="RUNT"/>
    <property type="match status" value="1"/>
</dbReference>
<evidence type="ECO:0000256" key="5">
    <source>
        <dbReference type="SAM" id="MobiDB-lite"/>
    </source>
</evidence>
<feature type="domain" description="Runt" evidence="6">
    <location>
        <begin position="26"/>
        <end position="154"/>
    </location>
</feature>
<keyword evidence="3" id="KW-0804">Transcription</keyword>
<dbReference type="PANTHER" id="PTHR11950:SF31">
    <property type="entry name" value="SEGMENTATION PROTEIN RUNT"/>
    <property type="match status" value="1"/>
</dbReference>
<dbReference type="PRINTS" id="PR00967">
    <property type="entry name" value="ONCOGENEAML1"/>
</dbReference>
<dbReference type="GO" id="GO:0005634">
    <property type="term" value="C:nucleus"/>
    <property type="evidence" value="ECO:0007669"/>
    <property type="project" value="UniProtKB-SubCell"/>
</dbReference>
<comment type="subcellular location">
    <subcellularLocation>
        <location evidence="1">Nucleus</location>
    </subcellularLocation>
</comment>